<evidence type="ECO:0000256" key="2">
    <source>
        <dbReference type="SAM" id="SignalP"/>
    </source>
</evidence>
<evidence type="ECO:0000313" key="4">
    <source>
        <dbReference type="Proteomes" id="UP000317288"/>
    </source>
</evidence>
<feature type="signal peptide" evidence="2">
    <location>
        <begin position="1"/>
        <end position="27"/>
    </location>
</feature>
<sequence>MLLKETSKKVAIVATAFGLAASPLAMANSSIELNQDRSAGQGVIDKPETHATSQAAHVSADDLNRDDGDSLDFSPSSSASDKGERVQRGANISPEDLTRDEGDSTDW</sequence>
<gene>
    <name evidence="3" type="ORF">FQP89_04200</name>
</gene>
<comment type="caution">
    <text evidence="3">The sequence shown here is derived from an EMBL/GenBank/DDBJ whole genome shotgun (WGS) entry which is preliminary data.</text>
</comment>
<dbReference type="RefSeq" id="WP_144810023.1">
    <property type="nucleotide sequence ID" value="NZ_VNFE01000001.1"/>
</dbReference>
<reference evidence="3 4" key="1">
    <citation type="submission" date="2019-07" db="EMBL/GenBank/DDBJ databases">
        <title>Diversity of Bacteria from Kongsfjorden, Arctic.</title>
        <authorList>
            <person name="Yu Y."/>
        </authorList>
    </citation>
    <scope>NUCLEOTIDE SEQUENCE [LARGE SCALE GENOMIC DNA]</scope>
    <source>
        <strain evidence="3 4">SM1922</strain>
    </source>
</reference>
<accession>A0A558JFC0</accession>
<proteinExistence type="predicted"/>
<organism evidence="3 4">
    <name type="scientific">Vreelandella titanicae</name>
    <dbReference type="NCBI Taxonomy" id="664683"/>
    <lineage>
        <taxon>Bacteria</taxon>
        <taxon>Pseudomonadati</taxon>
        <taxon>Pseudomonadota</taxon>
        <taxon>Gammaproteobacteria</taxon>
        <taxon>Oceanospirillales</taxon>
        <taxon>Halomonadaceae</taxon>
        <taxon>Vreelandella</taxon>
    </lineage>
</organism>
<dbReference type="AlphaFoldDB" id="A0A558JFC0"/>
<feature type="region of interest" description="Disordered" evidence="1">
    <location>
        <begin position="37"/>
        <end position="107"/>
    </location>
</feature>
<name>A0A558JFC0_9GAMM</name>
<evidence type="ECO:0000256" key="1">
    <source>
        <dbReference type="SAM" id="MobiDB-lite"/>
    </source>
</evidence>
<protein>
    <submittedName>
        <fullName evidence="3">Uncharacterized protein</fullName>
    </submittedName>
</protein>
<dbReference type="EMBL" id="VNFE01000001">
    <property type="protein sequence ID" value="TVU92333.1"/>
    <property type="molecule type" value="Genomic_DNA"/>
</dbReference>
<keyword evidence="2" id="KW-0732">Signal</keyword>
<feature type="chain" id="PRO_5022233612" evidence="2">
    <location>
        <begin position="28"/>
        <end position="107"/>
    </location>
</feature>
<feature type="compositionally biased region" description="Basic and acidic residues" evidence="1">
    <location>
        <begin position="96"/>
        <end position="107"/>
    </location>
</feature>
<feature type="compositionally biased region" description="Basic and acidic residues" evidence="1">
    <location>
        <begin position="59"/>
        <end position="68"/>
    </location>
</feature>
<evidence type="ECO:0000313" key="3">
    <source>
        <dbReference type="EMBL" id="TVU92333.1"/>
    </source>
</evidence>
<feature type="compositionally biased region" description="Low complexity" evidence="1">
    <location>
        <begin position="71"/>
        <end position="80"/>
    </location>
</feature>
<dbReference type="Proteomes" id="UP000317288">
    <property type="component" value="Unassembled WGS sequence"/>
</dbReference>